<dbReference type="Gene3D" id="2.30.130.60">
    <property type="match status" value="1"/>
</dbReference>
<dbReference type="InterPro" id="IPR027391">
    <property type="entry name" value="Nol1_Nop2_Fmu_2"/>
</dbReference>
<feature type="domain" description="Ribosomal RNA small subunit methyltransferase F first C-terminal" evidence="3">
    <location>
        <begin position="63"/>
        <end position="124"/>
    </location>
</feature>
<reference evidence="4 5" key="1">
    <citation type="submission" date="2018-06" db="EMBL/GenBank/DDBJ databases">
        <title>Isolation of heavy metals resistant Paenibacillus silvae NC2 from Gold-Copper mine in ZiJin, China.</title>
        <authorList>
            <person name="Xu J."/>
            <person name="Mazhar H.S."/>
            <person name="Rensing C."/>
        </authorList>
    </citation>
    <scope>NUCLEOTIDE SEQUENCE [LARGE SCALE GENOMIC DNA]</scope>
    <source>
        <strain evidence="4 5">NC2</strain>
    </source>
</reference>
<accession>A0A2W6NJB8</accession>
<gene>
    <name evidence="4" type="ORF">DN757_08695</name>
</gene>
<organism evidence="4 5">
    <name type="scientific">Paenibacillus silvae</name>
    <dbReference type="NCBI Taxonomy" id="1325358"/>
    <lineage>
        <taxon>Bacteria</taxon>
        <taxon>Bacillati</taxon>
        <taxon>Bacillota</taxon>
        <taxon>Bacilli</taxon>
        <taxon>Bacillales</taxon>
        <taxon>Paenibacillaceae</taxon>
        <taxon>Paenibacillus</taxon>
    </lineage>
</organism>
<comment type="caution">
    <text evidence="4">The sequence shown here is derived from an EMBL/GenBank/DDBJ whole genome shotgun (WGS) entry which is preliminary data.</text>
</comment>
<dbReference type="Gene3D" id="3.40.50.150">
    <property type="entry name" value="Vaccinia Virus protein VP39"/>
    <property type="match status" value="1"/>
</dbReference>
<proteinExistence type="predicted"/>
<protein>
    <submittedName>
        <fullName evidence="4">rRNA cytosine-C5-methyltransferase</fullName>
    </submittedName>
</protein>
<dbReference type="RefSeq" id="WP_206098640.1">
    <property type="nucleotide sequence ID" value="NZ_QKWW01000024.1"/>
</dbReference>
<dbReference type="Pfam" id="PF17126">
    <property type="entry name" value="RsmF_methylt_CI"/>
    <property type="match status" value="1"/>
</dbReference>
<dbReference type="EMBL" id="QKWW01000024">
    <property type="protein sequence ID" value="PZT55861.1"/>
    <property type="molecule type" value="Genomic_DNA"/>
</dbReference>
<dbReference type="Pfam" id="PF13636">
    <property type="entry name" value="Methyltranf_PUA"/>
    <property type="match status" value="1"/>
</dbReference>
<feature type="region of interest" description="Disordered" evidence="1">
    <location>
        <begin position="1"/>
        <end position="54"/>
    </location>
</feature>
<dbReference type="CDD" id="cd21147">
    <property type="entry name" value="RsmF_methylt_CTD1"/>
    <property type="match status" value="1"/>
</dbReference>
<keyword evidence="4" id="KW-0808">Transferase</keyword>
<dbReference type="InterPro" id="IPR029063">
    <property type="entry name" value="SAM-dependent_MTases_sf"/>
</dbReference>
<feature type="non-terminal residue" evidence="4">
    <location>
        <position position="1"/>
    </location>
</feature>
<keyword evidence="4" id="KW-0489">Methyltransferase</keyword>
<feature type="compositionally biased region" description="Basic and acidic residues" evidence="1">
    <location>
        <begin position="33"/>
        <end position="49"/>
    </location>
</feature>
<dbReference type="InterPro" id="IPR031340">
    <property type="entry name" value="RsmF_methylt_CI"/>
</dbReference>
<evidence type="ECO:0000259" key="2">
    <source>
        <dbReference type="Pfam" id="PF13636"/>
    </source>
</evidence>
<feature type="domain" description="rRNA small subunit methyltransferase F RNA-binding PUA-like" evidence="2">
    <location>
        <begin position="142"/>
        <end position="199"/>
    </location>
</feature>
<evidence type="ECO:0000313" key="5">
    <source>
        <dbReference type="Proteomes" id="UP000249204"/>
    </source>
</evidence>
<dbReference type="AlphaFoldDB" id="A0A2W6NJB8"/>
<evidence type="ECO:0000256" key="1">
    <source>
        <dbReference type="SAM" id="MobiDB-lite"/>
    </source>
</evidence>
<feature type="compositionally biased region" description="Basic and acidic residues" evidence="1">
    <location>
        <begin position="1"/>
        <end position="21"/>
    </location>
</feature>
<evidence type="ECO:0000259" key="3">
    <source>
        <dbReference type="Pfam" id="PF17126"/>
    </source>
</evidence>
<dbReference type="Proteomes" id="UP000249204">
    <property type="component" value="Unassembled WGS sequence"/>
</dbReference>
<sequence>ADRKKERLLRVESREGSDRGTRSGKPSGKAGRKAKDAGGRKSERGHTRATDSGNVDPLAVYSQFVKENLDMPLQGETVCYGDRVYQSAVGASRLEGLKVVRPGWFVGVIKNGRFVPSHPLACALRTSEARRCVNLSSADGEAVRYLKGETLNIEQERIMLHGETLSKGYVLVCIDGYAAGWGKWLDGVLKNEYPAGWRWTSR</sequence>
<dbReference type="GO" id="GO:0008168">
    <property type="term" value="F:methyltransferase activity"/>
    <property type="evidence" value="ECO:0007669"/>
    <property type="project" value="UniProtKB-KW"/>
</dbReference>
<name>A0A2W6NJB8_9BACL</name>
<evidence type="ECO:0000313" key="4">
    <source>
        <dbReference type="EMBL" id="PZT55861.1"/>
    </source>
</evidence>
<dbReference type="GO" id="GO:0032259">
    <property type="term" value="P:methylation"/>
    <property type="evidence" value="ECO:0007669"/>
    <property type="project" value="UniProtKB-KW"/>
</dbReference>